<accession>A0A540K3T5</accession>
<comment type="caution">
    <text evidence="1">The sequence shown here is derived from an EMBL/GenBank/DDBJ whole genome shotgun (WGS) entry which is preliminary data.</text>
</comment>
<reference evidence="1 2" key="1">
    <citation type="journal article" date="2019" name="G3 (Bethesda)">
        <title>Sequencing of a Wild Apple (Malus baccata) Genome Unravels the Differences Between Cultivated and Wild Apple Species Regarding Disease Resistance and Cold Tolerance.</title>
        <authorList>
            <person name="Chen X."/>
        </authorList>
    </citation>
    <scope>NUCLEOTIDE SEQUENCE [LARGE SCALE GENOMIC DNA]</scope>
    <source>
        <strain evidence="2">cv. Shandingzi</strain>
        <tissue evidence="1">Leaves</tissue>
    </source>
</reference>
<dbReference type="InterPro" id="IPR032675">
    <property type="entry name" value="LRR_dom_sf"/>
</dbReference>
<gene>
    <name evidence="1" type="ORF">C1H46_045571</name>
</gene>
<name>A0A540K3T5_MALBA</name>
<dbReference type="STRING" id="106549.A0A540K3T5"/>
<dbReference type="EMBL" id="VIEB01007245">
    <property type="protein sequence ID" value="TQD68896.1"/>
    <property type="molecule type" value="Genomic_DNA"/>
</dbReference>
<evidence type="ECO:0000313" key="2">
    <source>
        <dbReference type="Proteomes" id="UP000315295"/>
    </source>
</evidence>
<protein>
    <recommendedName>
        <fullName evidence="3">NB-ARC domain-containing protein</fullName>
    </recommendedName>
</protein>
<dbReference type="Proteomes" id="UP000315295">
    <property type="component" value="Unassembled WGS sequence"/>
</dbReference>
<evidence type="ECO:0000313" key="1">
    <source>
        <dbReference type="EMBL" id="TQD68896.1"/>
    </source>
</evidence>
<proteinExistence type="predicted"/>
<sequence>MLPEDIGEMHSLRKINMGQCSRLQELPPLVVDLKQLEEVVCDEETKYLWESLSFLNNVRIIVVKENINLNWLHKTQF</sequence>
<dbReference type="Gene3D" id="3.80.10.10">
    <property type="entry name" value="Ribonuclease Inhibitor"/>
    <property type="match status" value="1"/>
</dbReference>
<evidence type="ECO:0008006" key="3">
    <source>
        <dbReference type="Google" id="ProtNLM"/>
    </source>
</evidence>
<keyword evidence="2" id="KW-1185">Reference proteome</keyword>
<organism evidence="1 2">
    <name type="scientific">Malus baccata</name>
    <name type="common">Siberian crab apple</name>
    <name type="synonym">Pyrus baccata</name>
    <dbReference type="NCBI Taxonomy" id="106549"/>
    <lineage>
        <taxon>Eukaryota</taxon>
        <taxon>Viridiplantae</taxon>
        <taxon>Streptophyta</taxon>
        <taxon>Embryophyta</taxon>
        <taxon>Tracheophyta</taxon>
        <taxon>Spermatophyta</taxon>
        <taxon>Magnoliopsida</taxon>
        <taxon>eudicotyledons</taxon>
        <taxon>Gunneridae</taxon>
        <taxon>Pentapetalae</taxon>
        <taxon>rosids</taxon>
        <taxon>fabids</taxon>
        <taxon>Rosales</taxon>
        <taxon>Rosaceae</taxon>
        <taxon>Amygdaloideae</taxon>
        <taxon>Maleae</taxon>
        <taxon>Malus</taxon>
    </lineage>
</organism>
<dbReference type="AlphaFoldDB" id="A0A540K3T5"/>